<evidence type="ECO:0000313" key="1">
    <source>
        <dbReference type="Proteomes" id="UP000087171"/>
    </source>
</evidence>
<gene>
    <name evidence="2 3" type="primary">LOC101502600</name>
</gene>
<dbReference type="InterPro" id="IPR004252">
    <property type="entry name" value="Probable_transposase_24"/>
</dbReference>
<dbReference type="PANTHER" id="PTHR33144:SF50">
    <property type="entry name" value="OS03G0714750 PROTEIN"/>
    <property type="match status" value="1"/>
</dbReference>
<reference evidence="1" key="1">
    <citation type="journal article" date="2013" name="Nat. Biotechnol.">
        <title>Draft genome sequence of chickpea (Cicer arietinum) provides a resource for trait improvement.</title>
        <authorList>
            <person name="Varshney R.K."/>
            <person name="Song C."/>
            <person name="Saxena R.K."/>
            <person name="Azam S."/>
            <person name="Yu S."/>
            <person name="Sharpe A.G."/>
            <person name="Cannon S."/>
            <person name="Baek J."/>
            <person name="Rosen B.D."/>
            <person name="Tar'an B."/>
            <person name="Millan T."/>
            <person name="Zhang X."/>
            <person name="Ramsay L.D."/>
            <person name="Iwata A."/>
            <person name="Wang Y."/>
            <person name="Nelson W."/>
            <person name="Farmer A.D."/>
            <person name="Gaur P.M."/>
            <person name="Soderlund C."/>
            <person name="Penmetsa R.V."/>
            <person name="Xu C."/>
            <person name="Bharti A.K."/>
            <person name="He W."/>
            <person name="Winter P."/>
            <person name="Zhao S."/>
            <person name="Hane J.K."/>
            <person name="Carrasquilla-Garcia N."/>
            <person name="Condie J.A."/>
            <person name="Upadhyaya H.D."/>
            <person name="Luo M.C."/>
            <person name="Thudi M."/>
            <person name="Gowda C.L."/>
            <person name="Singh N.P."/>
            <person name="Lichtenzveig J."/>
            <person name="Gali K.K."/>
            <person name="Rubio J."/>
            <person name="Nadarajan N."/>
            <person name="Dolezel J."/>
            <person name="Bansal K.C."/>
            <person name="Xu X."/>
            <person name="Edwards D."/>
            <person name="Zhang G."/>
            <person name="Kahl G."/>
            <person name="Gil J."/>
            <person name="Singh K.B."/>
            <person name="Datta S.K."/>
            <person name="Jackson S.A."/>
            <person name="Wang J."/>
            <person name="Cook D.R."/>
        </authorList>
    </citation>
    <scope>NUCLEOTIDE SEQUENCE [LARGE SCALE GENOMIC DNA]</scope>
    <source>
        <strain evidence="1">cv. CDC Frontier</strain>
    </source>
</reference>
<dbReference type="STRING" id="3827.A0A1S3EHX1"/>
<reference evidence="2" key="2">
    <citation type="submission" date="2023-09" db="UniProtKB">
        <authorList>
            <consortium name="RefSeq"/>
        </authorList>
    </citation>
    <scope>IDENTIFICATION</scope>
    <source>
        <tissue evidence="2 3">Etiolated seedlings</tissue>
    </source>
</reference>
<organism evidence="2">
    <name type="scientific">Cicer arietinum</name>
    <name type="common">Chickpea</name>
    <name type="synonym">Garbanzo</name>
    <dbReference type="NCBI Taxonomy" id="3827"/>
    <lineage>
        <taxon>Eukaryota</taxon>
        <taxon>Viridiplantae</taxon>
        <taxon>Streptophyta</taxon>
        <taxon>Embryophyta</taxon>
        <taxon>Tracheophyta</taxon>
        <taxon>Spermatophyta</taxon>
        <taxon>Magnoliopsida</taxon>
        <taxon>eudicotyledons</taxon>
        <taxon>Gunneridae</taxon>
        <taxon>Pentapetalae</taxon>
        <taxon>rosids</taxon>
        <taxon>fabids</taxon>
        <taxon>Fabales</taxon>
        <taxon>Fabaceae</taxon>
        <taxon>Papilionoideae</taxon>
        <taxon>50 kb inversion clade</taxon>
        <taxon>NPAAA clade</taxon>
        <taxon>Hologalegina</taxon>
        <taxon>IRL clade</taxon>
        <taxon>Cicereae</taxon>
        <taxon>Cicer</taxon>
    </lineage>
</organism>
<dbReference type="Pfam" id="PF03004">
    <property type="entry name" value="Transposase_24"/>
    <property type="match status" value="1"/>
</dbReference>
<proteinExistence type="predicted"/>
<dbReference type="AlphaFoldDB" id="A0A1S3EHX1"/>
<sequence>MLDVWDMPDGEFILVDVDSFGHPIGWEGKTLLNAIGSLVRRSQCAPINYISWSKMPESYITDMIELIQTKFRFVPEFTEQTEKILKDNMKVKWRQFKYHLKSKGYDSSKTEAEMAAYIPDTRIDPSQYGALVHHWCSKDGQKISNMNKKHRTKYDDIHCMGTKNLPQLIHEMTTKARGKQPSRAQIYINTRTRKDGSIVNEKAANVIEELKKHMVEEAESSNNSQTTQDSTNWKNDIYSKVKGSEKRGRVRCLGKIARHASSSSNSHANHRVKTLENLLGNLVSVLQARFSEDPQINEVLQAVAEQVSGDNIG</sequence>
<dbReference type="RefSeq" id="XP_027189888.1">
    <property type="nucleotide sequence ID" value="XM_027334087.1"/>
</dbReference>
<dbReference type="PANTHER" id="PTHR33144">
    <property type="entry name" value="OS10G0409366 PROTEIN-RELATED"/>
    <property type="match status" value="1"/>
</dbReference>
<dbReference type="GeneID" id="101502600"/>
<dbReference type="RefSeq" id="XP_012575008.1">
    <property type="nucleotide sequence ID" value="XM_012719554.2"/>
</dbReference>
<dbReference type="KEGG" id="cam:101502600"/>
<accession>A0A1S3EHX1</accession>
<evidence type="ECO:0000313" key="2">
    <source>
        <dbReference type="RefSeq" id="XP_012575008.1"/>
    </source>
</evidence>
<evidence type="ECO:0000313" key="3">
    <source>
        <dbReference type="RefSeq" id="XP_027189888.1"/>
    </source>
</evidence>
<keyword evidence="1" id="KW-1185">Reference proteome</keyword>
<protein>
    <submittedName>
        <fullName evidence="2 3">Uncharacterized protein LOC101502600</fullName>
    </submittedName>
</protein>
<dbReference type="Proteomes" id="UP000087171">
    <property type="component" value="Chromosome Ca1"/>
</dbReference>
<name>A0A1S3EHX1_CICAR</name>